<dbReference type="Gene3D" id="3.40.50.261">
    <property type="entry name" value="Succinyl-CoA synthetase domains"/>
    <property type="match status" value="2"/>
</dbReference>
<dbReference type="SMART" id="SM00881">
    <property type="entry name" value="CoA_binding"/>
    <property type="match status" value="1"/>
</dbReference>
<dbReference type="SUPFAM" id="SSF51735">
    <property type="entry name" value="NAD(P)-binding Rossmann-fold domains"/>
    <property type="match status" value="1"/>
</dbReference>
<evidence type="ECO:0000313" key="2">
    <source>
        <dbReference type="EMBL" id="KKN14551.1"/>
    </source>
</evidence>
<dbReference type="AlphaFoldDB" id="A0A0F9QN55"/>
<dbReference type="InterPro" id="IPR003781">
    <property type="entry name" value="CoA-bd"/>
</dbReference>
<organism evidence="2">
    <name type="scientific">marine sediment metagenome</name>
    <dbReference type="NCBI Taxonomy" id="412755"/>
    <lineage>
        <taxon>unclassified sequences</taxon>
        <taxon>metagenomes</taxon>
        <taxon>ecological metagenomes</taxon>
    </lineage>
</organism>
<gene>
    <name evidence="2" type="ORF">LCGC14_0994960</name>
</gene>
<name>A0A0F9QN55_9ZZZZ</name>
<dbReference type="InterPro" id="IPR036291">
    <property type="entry name" value="NAD(P)-bd_dom_sf"/>
</dbReference>
<dbReference type="SUPFAM" id="SSF52210">
    <property type="entry name" value="Succinyl-CoA synthetase domains"/>
    <property type="match status" value="2"/>
</dbReference>
<proteinExistence type="predicted"/>
<protein>
    <recommendedName>
        <fullName evidence="1">CoA-binding domain-containing protein</fullName>
    </recommendedName>
</protein>
<dbReference type="InterPro" id="IPR032875">
    <property type="entry name" value="Succ_CoA_lig_flav_dom"/>
</dbReference>
<dbReference type="InterPro" id="IPR016102">
    <property type="entry name" value="Succinyl-CoA_synth-like"/>
</dbReference>
<dbReference type="PANTHER" id="PTHR42793">
    <property type="entry name" value="COA BINDING DOMAIN CONTAINING PROTEIN"/>
    <property type="match status" value="1"/>
</dbReference>
<evidence type="ECO:0000259" key="1">
    <source>
        <dbReference type="SMART" id="SM00881"/>
    </source>
</evidence>
<dbReference type="Pfam" id="PF13607">
    <property type="entry name" value="Succ_CoA_lig"/>
    <property type="match status" value="1"/>
</dbReference>
<reference evidence="2" key="1">
    <citation type="journal article" date="2015" name="Nature">
        <title>Complex archaea that bridge the gap between prokaryotes and eukaryotes.</title>
        <authorList>
            <person name="Spang A."/>
            <person name="Saw J.H."/>
            <person name="Jorgensen S.L."/>
            <person name="Zaremba-Niedzwiedzka K."/>
            <person name="Martijn J."/>
            <person name="Lind A.E."/>
            <person name="van Eijk R."/>
            <person name="Schleper C."/>
            <person name="Guy L."/>
            <person name="Ettema T.J."/>
        </authorList>
    </citation>
    <scope>NUCLEOTIDE SEQUENCE</scope>
</reference>
<dbReference type="Pfam" id="PF13380">
    <property type="entry name" value="CoA_binding_2"/>
    <property type="match status" value="1"/>
</dbReference>
<accession>A0A0F9QN55</accession>
<dbReference type="PANTHER" id="PTHR42793:SF1">
    <property type="entry name" value="PEPTIDYL-LYSINE N-ACETYLTRANSFERASE PATZ"/>
    <property type="match status" value="1"/>
</dbReference>
<comment type="caution">
    <text evidence="2">The sequence shown here is derived from an EMBL/GenBank/DDBJ whole genome shotgun (WGS) entry which is preliminary data.</text>
</comment>
<feature type="domain" description="CoA-binding" evidence="1">
    <location>
        <begin position="13"/>
        <end position="107"/>
    </location>
</feature>
<dbReference type="Gene3D" id="3.40.50.720">
    <property type="entry name" value="NAD(P)-binding Rossmann-like Domain"/>
    <property type="match status" value="1"/>
</dbReference>
<sequence length="490" mass="56604">MVIRTGKLSLDRLFKPRTVVIFEAKEKLGYFVAGFKSQGFNLDNLYLISPTEEQLFDIKCYKSLEEIPVDTIDLLILAVRREILIDALREISLKKRVNFVHIFTAGTGEFDDDGVEVEKQLKEFFDKNGEIRSIGPNCMGVYCPRGHNSYLPRFPTDDGNIGLIFHSGDLHSKTIMFAYGRYRLTFKFGASIGNCVDLQVTDFLEYYNEDRDIDIIGIYFEGFSRYQESAGRKLFEVLTRMRKPILFLRGGITKRGQSAVLTHTGSLGSNERIWKAVIQQTPLIEVGSSLDELVDNLFMFHCFFKKNRNKSFEEQIKLYPREKNVLVILWSGGLGILDTDILTKLGLKVPLFNESTKKRLMDVYPIKIGSLSNPLDLPWVSRSERYMDLCKAAISEDIDLVVMHTNAWGKRDPARFESYYNNIKRIKDYVESLNKVLILILAETPHQYRNDYHELLIDDDFIVYPSVERGAKSFLKLYEYGKKVKRLEKD</sequence>
<dbReference type="EMBL" id="LAZR01003805">
    <property type="protein sequence ID" value="KKN14551.1"/>
    <property type="molecule type" value="Genomic_DNA"/>
</dbReference>